<dbReference type="EMBL" id="CAJNOE010000336">
    <property type="protein sequence ID" value="CAF1157115.1"/>
    <property type="molecule type" value="Genomic_DNA"/>
</dbReference>
<evidence type="ECO:0000313" key="4">
    <source>
        <dbReference type="Proteomes" id="UP000663860"/>
    </source>
</evidence>
<gene>
    <name evidence="2" type="ORF">IZO911_LOCUS26109</name>
    <name evidence="3" type="ORF">KXQ929_LOCUS23229</name>
</gene>
<protein>
    <submittedName>
        <fullName evidence="2">Uncharacterized protein</fullName>
    </submittedName>
</protein>
<accession>A0A814T645</accession>
<keyword evidence="1" id="KW-1133">Transmembrane helix</keyword>
<keyword evidence="1" id="KW-0812">Transmembrane</keyword>
<name>A0A814T645_9BILA</name>
<evidence type="ECO:0000256" key="1">
    <source>
        <dbReference type="SAM" id="Phobius"/>
    </source>
</evidence>
<dbReference type="AlphaFoldDB" id="A0A814T645"/>
<dbReference type="Proteomes" id="UP000663868">
    <property type="component" value="Unassembled WGS sequence"/>
</dbReference>
<evidence type="ECO:0000313" key="2">
    <source>
        <dbReference type="EMBL" id="CAF1157115.1"/>
    </source>
</evidence>
<feature type="transmembrane region" description="Helical" evidence="1">
    <location>
        <begin position="40"/>
        <end position="60"/>
    </location>
</feature>
<comment type="caution">
    <text evidence="2">The sequence shown here is derived from an EMBL/GenBank/DDBJ whole genome shotgun (WGS) entry which is preliminary data.</text>
</comment>
<proteinExistence type="predicted"/>
<keyword evidence="1" id="KW-0472">Membrane</keyword>
<dbReference type="EMBL" id="CAJOBB010001828">
    <property type="protein sequence ID" value="CAF3908744.1"/>
    <property type="molecule type" value="Genomic_DNA"/>
</dbReference>
<sequence length="129" mass="13022">MAYNMGAGGNMGAGSAFGGFAGGYNQSKEFAFDKKKFIDVYIYTLLVLLAPVAVPGGVVIPGEVIPISSEVYTMGTNLPSVNPNTYPGTVHFGPSTTFVGPSTGAFLPGVGIVDPNLAAAGGLNLNGGF</sequence>
<reference evidence="2" key="1">
    <citation type="submission" date="2021-02" db="EMBL/GenBank/DDBJ databases">
        <authorList>
            <person name="Nowell W R."/>
        </authorList>
    </citation>
    <scope>NUCLEOTIDE SEQUENCE</scope>
</reference>
<dbReference type="Proteomes" id="UP000663860">
    <property type="component" value="Unassembled WGS sequence"/>
</dbReference>
<organism evidence="2 4">
    <name type="scientific">Adineta steineri</name>
    <dbReference type="NCBI Taxonomy" id="433720"/>
    <lineage>
        <taxon>Eukaryota</taxon>
        <taxon>Metazoa</taxon>
        <taxon>Spiralia</taxon>
        <taxon>Gnathifera</taxon>
        <taxon>Rotifera</taxon>
        <taxon>Eurotatoria</taxon>
        <taxon>Bdelloidea</taxon>
        <taxon>Adinetida</taxon>
        <taxon>Adinetidae</taxon>
        <taxon>Adineta</taxon>
    </lineage>
</organism>
<evidence type="ECO:0000313" key="3">
    <source>
        <dbReference type="EMBL" id="CAF3908744.1"/>
    </source>
</evidence>